<gene>
    <name evidence="1" type="ORF">F8M41_002847</name>
</gene>
<comment type="caution">
    <text evidence="1">The sequence shown here is derived from an EMBL/GenBank/DDBJ whole genome shotgun (WGS) entry which is preliminary data.</text>
</comment>
<dbReference type="EMBL" id="WTPW01001242">
    <property type="protein sequence ID" value="KAF0447032.1"/>
    <property type="molecule type" value="Genomic_DNA"/>
</dbReference>
<proteinExistence type="predicted"/>
<sequence>MRKYYFDLKKISVDENFPSDARECAKNIFENQEAEQKKRTKIWGHIEQNAQPIETSVPIPSTSNSERGNSLDEALSFVLLSHTHRIPALPLVSLVGEEKFEKPKLCEGLRVRVEPYVDTVVSVNICLTLNKVARPSIRVWEAKKLGL</sequence>
<protein>
    <submittedName>
        <fullName evidence="1">Uncharacterized protein</fullName>
    </submittedName>
</protein>
<keyword evidence="2" id="KW-1185">Reference proteome</keyword>
<name>A0A8H3XCY3_GIGMA</name>
<dbReference type="OrthoDB" id="2156052at2759"/>
<organism evidence="1 2">
    <name type="scientific">Gigaspora margarita</name>
    <dbReference type="NCBI Taxonomy" id="4874"/>
    <lineage>
        <taxon>Eukaryota</taxon>
        <taxon>Fungi</taxon>
        <taxon>Fungi incertae sedis</taxon>
        <taxon>Mucoromycota</taxon>
        <taxon>Glomeromycotina</taxon>
        <taxon>Glomeromycetes</taxon>
        <taxon>Diversisporales</taxon>
        <taxon>Gigasporaceae</taxon>
        <taxon>Gigaspora</taxon>
    </lineage>
</organism>
<accession>A0A8H3XCY3</accession>
<evidence type="ECO:0000313" key="2">
    <source>
        <dbReference type="Proteomes" id="UP000439903"/>
    </source>
</evidence>
<dbReference type="Proteomes" id="UP000439903">
    <property type="component" value="Unassembled WGS sequence"/>
</dbReference>
<dbReference type="AlphaFoldDB" id="A0A8H3XCY3"/>
<reference evidence="1 2" key="1">
    <citation type="journal article" date="2019" name="Environ. Microbiol.">
        <title>At the nexus of three kingdoms: the genome of the mycorrhizal fungus Gigaspora margarita provides insights into plant, endobacterial and fungal interactions.</title>
        <authorList>
            <person name="Venice F."/>
            <person name="Ghignone S."/>
            <person name="Salvioli di Fossalunga A."/>
            <person name="Amselem J."/>
            <person name="Novero M."/>
            <person name="Xianan X."/>
            <person name="Sedzielewska Toro K."/>
            <person name="Morin E."/>
            <person name="Lipzen A."/>
            <person name="Grigoriev I.V."/>
            <person name="Henrissat B."/>
            <person name="Martin F.M."/>
            <person name="Bonfante P."/>
        </authorList>
    </citation>
    <scope>NUCLEOTIDE SEQUENCE [LARGE SCALE GENOMIC DNA]</scope>
    <source>
        <strain evidence="1 2">BEG34</strain>
    </source>
</reference>
<evidence type="ECO:0000313" key="1">
    <source>
        <dbReference type="EMBL" id="KAF0447032.1"/>
    </source>
</evidence>